<name>A0A0M0L6B2_9BACI</name>
<sequence>MEITIIAFVTFAAFLIGRAVKNKKLSFSYTVYERAGIRSDLGLEELLSRLENTMPESYAAHVKKRVIGEGQIREEDYDYYEMELKRFFLLSAILKEVPMYNEKVDEIWHAMLMFTREYERFCEDYKGNMIHHAPSVGNTTEERAFFEWVYGRLFLTNEETHRTYGRFFQQPLSKNIIENFNDLSHDELKETYFQTHTSEEAANVIDRLIQQLQYDIQHVKSGSYKKSSSRLRDGTDSVSMIPLMIFYSDTCSTHDQYCERMNDHSPSHTSTHHHDHHHSCSGHSCSSHSCSSGSSCSSSSCGSSS</sequence>
<evidence type="ECO:0000313" key="2">
    <source>
        <dbReference type="Proteomes" id="UP000037558"/>
    </source>
</evidence>
<dbReference type="EMBL" id="LILC01000013">
    <property type="protein sequence ID" value="KOO46213.1"/>
    <property type="molecule type" value="Genomic_DNA"/>
</dbReference>
<gene>
    <name evidence="1" type="ORF">AMD01_10135</name>
</gene>
<evidence type="ECO:0000313" key="1">
    <source>
        <dbReference type="EMBL" id="KOO46213.1"/>
    </source>
</evidence>
<accession>A0A0M0L6B2</accession>
<dbReference type="PATRIC" id="fig|284581.3.peg.2113"/>
<protein>
    <submittedName>
        <fullName evidence="1">Uncharacterized protein</fullName>
    </submittedName>
</protein>
<dbReference type="STRING" id="284581.AMD01_10135"/>
<dbReference type="Proteomes" id="UP000037558">
    <property type="component" value="Unassembled WGS sequence"/>
</dbReference>
<dbReference type="OrthoDB" id="71172at2"/>
<reference evidence="2" key="1">
    <citation type="submission" date="2015-08" db="EMBL/GenBank/DDBJ databases">
        <title>Fjat-14210 dsm16467.</title>
        <authorList>
            <person name="Liu B."/>
            <person name="Wang J."/>
            <person name="Zhu Y."/>
            <person name="Liu G."/>
            <person name="Chen Q."/>
            <person name="Chen Z."/>
            <person name="Lan J."/>
            <person name="Che J."/>
            <person name="Ge C."/>
            <person name="Shi H."/>
            <person name="Pan Z."/>
            <person name="Liu X."/>
        </authorList>
    </citation>
    <scope>NUCLEOTIDE SEQUENCE [LARGE SCALE GENOMIC DNA]</scope>
    <source>
        <strain evidence="2">DSM 16467</strain>
    </source>
</reference>
<organism evidence="1 2">
    <name type="scientific">Priestia koreensis</name>
    <dbReference type="NCBI Taxonomy" id="284581"/>
    <lineage>
        <taxon>Bacteria</taxon>
        <taxon>Bacillati</taxon>
        <taxon>Bacillota</taxon>
        <taxon>Bacilli</taxon>
        <taxon>Bacillales</taxon>
        <taxon>Bacillaceae</taxon>
        <taxon>Priestia</taxon>
    </lineage>
</organism>
<dbReference type="RefSeq" id="WP_053401284.1">
    <property type="nucleotide sequence ID" value="NZ_LILC01000013.1"/>
</dbReference>
<comment type="caution">
    <text evidence="1">The sequence shown here is derived from an EMBL/GenBank/DDBJ whole genome shotgun (WGS) entry which is preliminary data.</text>
</comment>
<dbReference type="AlphaFoldDB" id="A0A0M0L6B2"/>
<keyword evidence="2" id="KW-1185">Reference proteome</keyword>
<proteinExistence type="predicted"/>